<evidence type="ECO:0000313" key="2">
    <source>
        <dbReference type="EMBL" id="KXI27671.1"/>
    </source>
</evidence>
<keyword evidence="3" id="KW-1185">Reference proteome</keyword>
<keyword evidence="1" id="KW-0732">Signal</keyword>
<proteinExistence type="predicted"/>
<organism evidence="2 3">
    <name type="scientific">Paraglaciecola hydrolytica</name>
    <dbReference type="NCBI Taxonomy" id="1799789"/>
    <lineage>
        <taxon>Bacteria</taxon>
        <taxon>Pseudomonadati</taxon>
        <taxon>Pseudomonadota</taxon>
        <taxon>Gammaproteobacteria</taxon>
        <taxon>Alteromonadales</taxon>
        <taxon>Alteromonadaceae</taxon>
        <taxon>Paraglaciecola</taxon>
    </lineage>
</organism>
<protein>
    <recommendedName>
        <fullName evidence="4">DUF3718 domain-containing protein</fullName>
    </recommendedName>
</protein>
<evidence type="ECO:0008006" key="4">
    <source>
        <dbReference type="Google" id="ProtNLM"/>
    </source>
</evidence>
<dbReference type="RefSeq" id="WP_068378949.1">
    <property type="nucleotide sequence ID" value="NZ_LSNE01000009.1"/>
</dbReference>
<evidence type="ECO:0000313" key="3">
    <source>
        <dbReference type="Proteomes" id="UP000070299"/>
    </source>
</evidence>
<evidence type="ECO:0000256" key="1">
    <source>
        <dbReference type="SAM" id="SignalP"/>
    </source>
</evidence>
<gene>
    <name evidence="2" type="ORF">AX660_19145</name>
</gene>
<dbReference type="OrthoDB" id="6386273at2"/>
<feature type="chain" id="PRO_5007550182" description="DUF3718 domain-containing protein" evidence="1">
    <location>
        <begin position="22"/>
        <end position="108"/>
    </location>
</feature>
<dbReference type="AlphaFoldDB" id="A0A148KN11"/>
<comment type="caution">
    <text evidence="2">The sequence shown here is derived from an EMBL/GenBank/DDBJ whole genome shotgun (WGS) entry which is preliminary data.</text>
</comment>
<reference evidence="3" key="1">
    <citation type="submission" date="2016-02" db="EMBL/GenBank/DDBJ databases">
        <authorList>
            <person name="Schultz-Johansen M."/>
            <person name="Glaring M.A."/>
            <person name="Bech P.K."/>
            <person name="Stougaard P."/>
        </authorList>
    </citation>
    <scope>NUCLEOTIDE SEQUENCE [LARGE SCALE GENOMIC DNA]</scope>
    <source>
        <strain evidence="3">S66</strain>
    </source>
</reference>
<dbReference type="Proteomes" id="UP000070299">
    <property type="component" value="Unassembled WGS sequence"/>
</dbReference>
<sequence length="108" mass="11592">MKKLLISVVVSAACLSFNANAALESAKKVKYVGDTEFASFCKAAVTNDVNLFKRSVSRQVGVLASSKQKVLDLVLDSNNVSCGGKGLTEFSENRQATDVVNFIQTTKQ</sequence>
<feature type="signal peptide" evidence="1">
    <location>
        <begin position="1"/>
        <end position="21"/>
    </location>
</feature>
<name>A0A148KN11_9ALTE</name>
<dbReference type="EMBL" id="LSNE01000009">
    <property type="protein sequence ID" value="KXI27671.1"/>
    <property type="molecule type" value="Genomic_DNA"/>
</dbReference>
<accession>A0A148KN11</accession>